<organism evidence="2 3">
    <name type="scientific">Eumeta variegata</name>
    <name type="common">Bagworm moth</name>
    <name type="synonym">Eumeta japonica</name>
    <dbReference type="NCBI Taxonomy" id="151549"/>
    <lineage>
        <taxon>Eukaryota</taxon>
        <taxon>Metazoa</taxon>
        <taxon>Ecdysozoa</taxon>
        <taxon>Arthropoda</taxon>
        <taxon>Hexapoda</taxon>
        <taxon>Insecta</taxon>
        <taxon>Pterygota</taxon>
        <taxon>Neoptera</taxon>
        <taxon>Endopterygota</taxon>
        <taxon>Lepidoptera</taxon>
        <taxon>Glossata</taxon>
        <taxon>Ditrysia</taxon>
        <taxon>Tineoidea</taxon>
        <taxon>Psychidae</taxon>
        <taxon>Oiketicinae</taxon>
        <taxon>Eumeta</taxon>
    </lineage>
</organism>
<feature type="region of interest" description="Disordered" evidence="1">
    <location>
        <begin position="1"/>
        <end position="21"/>
    </location>
</feature>
<keyword evidence="3" id="KW-1185">Reference proteome</keyword>
<dbReference type="AlphaFoldDB" id="A0A4C1YTG9"/>
<evidence type="ECO:0000313" key="2">
    <source>
        <dbReference type="EMBL" id="GBP78164.1"/>
    </source>
</evidence>
<accession>A0A4C1YTG9</accession>
<gene>
    <name evidence="2" type="ORF">EVAR_99199_1</name>
</gene>
<evidence type="ECO:0000313" key="3">
    <source>
        <dbReference type="Proteomes" id="UP000299102"/>
    </source>
</evidence>
<dbReference type="EMBL" id="BGZK01001359">
    <property type="protein sequence ID" value="GBP78164.1"/>
    <property type="molecule type" value="Genomic_DNA"/>
</dbReference>
<protein>
    <submittedName>
        <fullName evidence="2">Uncharacterized protein</fullName>
    </submittedName>
</protein>
<proteinExistence type="predicted"/>
<reference evidence="2 3" key="1">
    <citation type="journal article" date="2019" name="Commun. Biol.">
        <title>The bagworm genome reveals a unique fibroin gene that provides high tensile strength.</title>
        <authorList>
            <person name="Kono N."/>
            <person name="Nakamura H."/>
            <person name="Ohtoshi R."/>
            <person name="Tomita M."/>
            <person name="Numata K."/>
            <person name="Arakawa K."/>
        </authorList>
    </citation>
    <scope>NUCLEOTIDE SEQUENCE [LARGE SCALE GENOMIC DNA]</scope>
</reference>
<sequence length="177" mass="20121">MSRLPHSDQRRHRASYSHSSAAGTARYRTLADTCRDVKDYQRCESTPIRQCGGIMPTNGQIPDCESKHFVELKVRWNTTKSLPLLELFGCITIYLYVARDVRVDYTHTCYPIDLPDEDQIVSVASPRSYYWALTDKDFSHSCISALPRYAATLDAEVRSLILDAEVRSLILACSKIL</sequence>
<name>A0A4C1YTG9_EUMVA</name>
<dbReference type="Proteomes" id="UP000299102">
    <property type="component" value="Unassembled WGS sequence"/>
</dbReference>
<comment type="caution">
    <text evidence="2">The sequence shown here is derived from an EMBL/GenBank/DDBJ whole genome shotgun (WGS) entry which is preliminary data.</text>
</comment>
<evidence type="ECO:0000256" key="1">
    <source>
        <dbReference type="SAM" id="MobiDB-lite"/>
    </source>
</evidence>